<dbReference type="SUPFAM" id="SSF51261">
    <property type="entry name" value="Duplicated hybrid motif"/>
    <property type="match status" value="1"/>
</dbReference>
<feature type="compositionally biased region" description="Basic and acidic residues" evidence="2">
    <location>
        <begin position="46"/>
        <end position="59"/>
    </location>
</feature>
<feature type="compositionally biased region" description="Low complexity" evidence="2">
    <location>
        <begin position="23"/>
        <end position="45"/>
    </location>
</feature>
<name>A0A3P1V9T8_9ACTO</name>
<evidence type="ECO:0000313" key="4">
    <source>
        <dbReference type="EMBL" id="RRD30406.1"/>
    </source>
</evidence>
<dbReference type="OrthoDB" id="1099523at2"/>
<dbReference type="InterPro" id="IPR011055">
    <property type="entry name" value="Dup_hybrid_motif"/>
</dbReference>
<dbReference type="Pfam" id="PF01551">
    <property type="entry name" value="Peptidase_M23"/>
    <property type="match status" value="1"/>
</dbReference>
<evidence type="ECO:0000259" key="3">
    <source>
        <dbReference type="Pfam" id="PF01551"/>
    </source>
</evidence>
<feature type="region of interest" description="Disordered" evidence="2">
    <location>
        <begin position="1"/>
        <end position="121"/>
    </location>
</feature>
<dbReference type="PANTHER" id="PTHR21666">
    <property type="entry name" value="PEPTIDASE-RELATED"/>
    <property type="match status" value="1"/>
</dbReference>
<proteinExistence type="predicted"/>
<dbReference type="PANTHER" id="PTHR21666:SF289">
    <property type="entry name" value="L-ALA--D-GLU ENDOPEPTIDASE"/>
    <property type="match status" value="1"/>
</dbReference>
<evidence type="ECO:0000313" key="5">
    <source>
        <dbReference type="Proteomes" id="UP000271272"/>
    </source>
</evidence>
<keyword evidence="5" id="KW-1185">Reference proteome</keyword>
<dbReference type="Gene3D" id="2.70.70.10">
    <property type="entry name" value="Glucose Permease (Domain IIA)"/>
    <property type="match status" value="1"/>
</dbReference>
<dbReference type="CDD" id="cd12797">
    <property type="entry name" value="M23_peptidase"/>
    <property type="match status" value="1"/>
</dbReference>
<reference evidence="4 5" key="1">
    <citation type="submission" date="2018-11" db="EMBL/GenBank/DDBJ databases">
        <title>Genomes From Bacteria Associated with the Canine Oral Cavity: a Test Case for Automated Genome-Based Taxonomic Assignment.</title>
        <authorList>
            <person name="Coil D.A."/>
            <person name="Jospin G."/>
            <person name="Darling A.E."/>
            <person name="Wallis C."/>
            <person name="Davis I.J."/>
            <person name="Harris S."/>
            <person name="Eisen J.A."/>
            <person name="Holcombe L.J."/>
            <person name="O'Flynn C."/>
        </authorList>
    </citation>
    <scope>NUCLEOTIDE SEQUENCE [LARGE SCALE GENOMIC DNA]</scope>
    <source>
        <strain evidence="4 5">OH5050</strain>
    </source>
</reference>
<dbReference type="EMBL" id="RQZC01000002">
    <property type="protein sequence ID" value="RRD30406.1"/>
    <property type="molecule type" value="Genomic_DNA"/>
</dbReference>
<dbReference type="Proteomes" id="UP000271272">
    <property type="component" value="Unassembled WGS sequence"/>
</dbReference>
<keyword evidence="1" id="KW-0732">Signal</keyword>
<dbReference type="InterPro" id="IPR050570">
    <property type="entry name" value="Cell_wall_metabolism_enzyme"/>
</dbReference>
<accession>A0A3P1V9T8</accession>
<evidence type="ECO:0000256" key="2">
    <source>
        <dbReference type="SAM" id="MobiDB-lite"/>
    </source>
</evidence>
<protein>
    <submittedName>
        <fullName evidence="4">M23 family metallopeptidase</fullName>
    </submittedName>
</protein>
<comment type="caution">
    <text evidence="4">The sequence shown here is derived from an EMBL/GenBank/DDBJ whole genome shotgun (WGS) entry which is preliminary data.</text>
</comment>
<gene>
    <name evidence="4" type="ORF">EII10_02755</name>
</gene>
<dbReference type="AlphaFoldDB" id="A0A3P1V9T8"/>
<dbReference type="InterPro" id="IPR016047">
    <property type="entry name" value="M23ase_b-sheet_dom"/>
</dbReference>
<evidence type="ECO:0000256" key="1">
    <source>
        <dbReference type="ARBA" id="ARBA00022729"/>
    </source>
</evidence>
<organism evidence="4 5">
    <name type="scientific">Actinomyces bowdenii</name>
    <dbReference type="NCBI Taxonomy" id="131109"/>
    <lineage>
        <taxon>Bacteria</taxon>
        <taxon>Bacillati</taxon>
        <taxon>Actinomycetota</taxon>
        <taxon>Actinomycetes</taxon>
        <taxon>Actinomycetales</taxon>
        <taxon>Actinomycetaceae</taxon>
        <taxon>Actinomyces</taxon>
    </lineage>
</organism>
<sequence>MPEAGGSAAMAAPREPERGAGGSAAAPSSPADVAAGAAQAASTGGRELRFSRELEEFRSADTLQVPEIRRMRRKARNQDRDGADTPRVGSSQTAGGGSGPARGSRRPTPARPSPGRRSASVLGRTAVLATLAVATVVAPVSGQLTNAALASTGGFSQSLNEAAPQAGSRPSSVAAAVLGSDADLDEEGGEDLSNVPDAATLARIREAYQNAAKTCSSVTGASGDTSAFNSAPELFYPMLPDTYTISSEYGYRIHPTLGYLKLHAGQDLSAPVGTAIYAVAAGTVTTAGMVDGTGTVTIKHEVDGKVWYTSYLHMYEDGIYVKAGDTVTAGQLIAGVGNTGRSSGPHLHFEVRTADDTADESTVEPWGWLKEHSAVELTTNCS</sequence>
<feature type="domain" description="M23ase beta-sheet core" evidence="3">
    <location>
        <begin position="262"/>
        <end position="356"/>
    </location>
</feature>
<dbReference type="GO" id="GO:0004222">
    <property type="term" value="F:metalloendopeptidase activity"/>
    <property type="evidence" value="ECO:0007669"/>
    <property type="project" value="TreeGrafter"/>
</dbReference>